<feature type="transmembrane region" description="Helical" evidence="1">
    <location>
        <begin position="141"/>
        <end position="161"/>
    </location>
</feature>
<dbReference type="RefSeq" id="WP_390320642.1">
    <property type="nucleotide sequence ID" value="NZ_JBHSPB010000025.1"/>
</dbReference>
<evidence type="ECO:0000313" key="4">
    <source>
        <dbReference type="Proteomes" id="UP001596083"/>
    </source>
</evidence>
<name>A0ABW0ZAQ2_9ACTN</name>
<organism evidence="3 4">
    <name type="scientific">Streptomyces gamaensis</name>
    <dbReference type="NCBI Taxonomy" id="1763542"/>
    <lineage>
        <taxon>Bacteria</taxon>
        <taxon>Bacillati</taxon>
        <taxon>Actinomycetota</taxon>
        <taxon>Actinomycetes</taxon>
        <taxon>Kitasatosporales</taxon>
        <taxon>Streptomycetaceae</taxon>
        <taxon>Streptomyces</taxon>
    </lineage>
</organism>
<feature type="transmembrane region" description="Helical" evidence="1">
    <location>
        <begin position="66"/>
        <end position="86"/>
    </location>
</feature>
<feature type="domain" description="DUF6545" evidence="2">
    <location>
        <begin position="244"/>
        <end position="374"/>
    </location>
</feature>
<keyword evidence="1" id="KW-1133">Transmembrane helix</keyword>
<keyword evidence="1" id="KW-0472">Membrane</keyword>
<dbReference type="Pfam" id="PF20182">
    <property type="entry name" value="DUF6545"/>
    <property type="match status" value="1"/>
</dbReference>
<feature type="transmembrane region" description="Helical" evidence="1">
    <location>
        <begin position="173"/>
        <end position="200"/>
    </location>
</feature>
<evidence type="ECO:0000313" key="3">
    <source>
        <dbReference type="EMBL" id="MFC5724194.1"/>
    </source>
</evidence>
<evidence type="ECO:0000259" key="2">
    <source>
        <dbReference type="Pfam" id="PF20182"/>
    </source>
</evidence>
<dbReference type="EMBL" id="JBHSPB010000025">
    <property type="protein sequence ID" value="MFC5724194.1"/>
    <property type="molecule type" value="Genomic_DNA"/>
</dbReference>
<feature type="transmembrane region" description="Helical" evidence="1">
    <location>
        <begin position="98"/>
        <end position="121"/>
    </location>
</feature>
<evidence type="ECO:0000256" key="1">
    <source>
        <dbReference type="SAM" id="Phobius"/>
    </source>
</evidence>
<accession>A0ABW0ZAQ2</accession>
<feature type="transmembrane region" description="Helical" evidence="1">
    <location>
        <begin position="220"/>
        <end position="238"/>
    </location>
</feature>
<gene>
    <name evidence="3" type="ORF">ACFP1Z_28955</name>
</gene>
<keyword evidence="4" id="KW-1185">Reference proteome</keyword>
<proteinExistence type="predicted"/>
<reference evidence="4" key="1">
    <citation type="journal article" date="2019" name="Int. J. Syst. Evol. Microbiol.">
        <title>The Global Catalogue of Microorganisms (GCM) 10K type strain sequencing project: providing services to taxonomists for standard genome sequencing and annotation.</title>
        <authorList>
            <consortium name="The Broad Institute Genomics Platform"/>
            <consortium name="The Broad Institute Genome Sequencing Center for Infectious Disease"/>
            <person name="Wu L."/>
            <person name="Ma J."/>
        </authorList>
    </citation>
    <scope>NUCLEOTIDE SEQUENCE [LARGE SCALE GENOMIC DNA]</scope>
    <source>
        <strain evidence="4">CGMCC 4.7304</strain>
    </source>
</reference>
<protein>
    <submittedName>
        <fullName evidence="3">MAB_1171c family putative transporter</fullName>
    </submittedName>
</protein>
<feature type="transmembrane region" description="Helical" evidence="1">
    <location>
        <begin position="29"/>
        <end position="46"/>
    </location>
</feature>
<dbReference type="InterPro" id="IPR046675">
    <property type="entry name" value="DUF6545"/>
</dbReference>
<comment type="caution">
    <text evidence="3">The sequence shown here is derived from an EMBL/GenBank/DDBJ whole genome shotgun (WGS) entry which is preliminary data.</text>
</comment>
<keyword evidence="1" id="KW-0812">Transmembrane</keyword>
<dbReference type="InterPro" id="IPR050039">
    <property type="entry name" value="MAB_1171c-like"/>
</dbReference>
<dbReference type="Proteomes" id="UP001596083">
    <property type="component" value="Unassembled WGS sequence"/>
</dbReference>
<dbReference type="NCBIfam" id="NF042915">
    <property type="entry name" value="MAB_1171c_fam"/>
    <property type="match status" value="1"/>
</dbReference>
<sequence>MFQEPVIAMLIVGAIWKSVDLVRAPHDRMLRLLVVCLVLLAAGEILSFPEANRAVDAFTAVGVGKIVFNGIYMSGLGALILFFVSATRGTTSRYVRQLRLNVGLLAAVLTVLTAAMLVTPAATRGHTLSTPYMAEPAITCFYVVGNLYFVYAYLTSGLWAVRYARKATRHLAFGLQAMAFGLFGLTITAVNRLIWVYLRIHDPGSHQAFNTVNWSMTDGALGVVLLGVVYSAGAQLVAHSRSVMHHRRLYHELAPLWTALAAAYPELVLHREPVGSRRRRFRLRRTHARFYRRLIECRDGLVRLSPYLAQVAPQADLAHCPPDQLARYIAAALAVKPSSEDPDSGLSAARIALPSGNDLESEARELVSLSRAYSKGHREQDTDSH</sequence>